<dbReference type="AlphaFoldDB" id="A0A822YYL4"/>
<accession>A0A822YYL4</accession>
<feature type="region of interest" description="Disordered" evidence="1">
    <location>
        <begin position="1"/>
        <end position="20"/>
    </location>
</feature>
<organism evidence="2 3">
    <name type="scientific">Nelumbo nucifera</name>
    <name type="common">Sacred lotus</name>
    <dbReference type="NCBI Taxonomy" id="4432"/>
    <lineage>
        <taxon>Eukaryota</taxon>
        <taxon>Viridiplantae</taxon>
        <taxon>Streptophyta</taxon>
        <taxon>Embryophyta</taxon>
        <taxon>Tracheophyta</taxon>
        <taxon>Spermatophyta</taxon>
        <taxon>Magnoliopsida</taxon>
        <taxon>Proteales</taxon>
        <taxon>Nelumbonaceae</taxon>
        <taxon>Nelumbo</taxon>
    </lineage>
</organism>
<keyword evidence="3" id="KW-1185">Reference proteome</keyword>
<reference evidence="2 3" key="1">
    <citation type="journal article" date="2020" name="Mol. Biol. Evol.">
        <title>Distinct Expression and Methylation Patterns for Genes with Different Fates following a Single Whole-Genome Duplication in Flowering Plants.</title>
        <authorList>
            <person name="Shi T."/>
            <person name="Rahmani R.S."/>
            <person name="Gugger P.F."/>
            <person name="Wang M."/>
            <person name="Li H."/>
            <person name="Zhang Y."/>
            <person name="Li Z."/>
            <person name="Wang Q."/>
            <person name="Van de Peer Y."/>
            <person name="Marchal K."/>
            <person name="Chen J."/>
        </authorList>
    </citation>
    <scope>NUCLEOTIDE SEQUENCE [LARGE SCALE GENOMIC DNA]</scope>
    <source>
        <tissue evidence="2">Leaf</tissue>
    </source>
</reference>
<gene>
    <name evidence="2" type="ORF">HUJ06_008268</name>
</gene>
<comment type="caution">
    <text evidence="2">The sequence shown here is derived from an EMBL/GenBank/DDBJ whole genome shotgun (WGS) entry which is preliminary data.</text>
</comment>
<evidence type="ECO:0000256" key="1">
    <source>
        <dbReference type="SAM" id="MobiDB-lite"/>
    </source>
</evidence>
<dbReference type="Proteomes" id="UP000607653">
    <property type="component" value="Unassembled WGS sequence"/>
</dbReference>
<dbReference type="EMBL" id="DUZY01000004">
    <property type="protein sequence ID" value="DAD37627.1"/>
    <property type="molecule type" value="Genomic_DNA"/>
</dbReference>
<protein>
    <submittedName>
        <fullName evidence="2">Uncharacterized protein</fullName>
    </submittedName>
</protein>
<evidence type="ECO:0000313" key="3">
    <source>
        <dbReference type="Proteomes" id="UP000607653"/>
    </source>
</evidence>
<name>A0A822YYL4_NELNU</name>
<sequence length="20" mass="2319">MAEEKRVSRVRSFHCSSDHG</sequence>
<evidence type="ECO:0000313" key="2">
    <source>
        <dbReference type="EMBL" id="DAD37627.1"/>
    </source>
</evidence>
<proteinExistence type="predicted"/>